<organism evidence="1 2">
    <name type="scientific">Streptomyces telluris</name>
    <dbReference type="NCBI Taxonomy" id="2720021"/>
    <lineage>
        <taxon>Bacteria</taxon>
        <taxon>Bacillati</taxon>
        <taxon>Actinomycetota</taxon>
        <taxon>Actinomycetes</taxon>
        <taxon>Kitasatosporales</taxon>
        <taxon>Streptomycetaceae</taxon>
        <taxon>Streptomyces</taxon>
    </lineage>
</organism>
<dbReference type="EMBL" id="JANIID010000003">
    <property type="protein sequence ID" value="MCQ8769329.1"/>
    <property type="molecule type" value="Genomic_DNA"/>
</dbReference>
<reference evidence="1" key="1">
    <citation type="submission" date="2022-06" db="EMBL/GenBank/DDBJ databases">
        <title>WGS of actinobacteria.</title>
        <authorList>
            <person name="Thawai C."/>
        </authorList>
    </citation>
    <scope>NUCLEOTIDE SEQUENCE</scope>
    <source>
        <strain evidence="1">AA8</strain>
    </source>
</reference>
<evidence type="ECO:0000313" key="1">
    <source>
        <dbReference type="EMBL" id="MCQ8769329.1"/>
    </source>
</evidence>
<protein>
    <submittedName>
        <fullName evidence="1">Uncharacterized protein</fullName>
    </submittedName>
</protein>
<accession>A0A9X2LE86</accession>
<dbReference type="RefSeq" id="WP_168096403.1">
    <property type="nucleotide sequence ID" value="NZ_JAATER010000656.1"/>
</dbReference>
<comment type="caution">
    <text evidence="1">The sequence shown here is derived from an EMBL/GenBank/DDBJ whole genome shotgun (WGS) entry which is preliminary data.</text>
</comment>
<name>A0A9X2LE86_9ACTN</name>
<evidence type="ECO:0000313" key="2">
    <source>
        <dbReference type="Proteomes" id="UP001142374"/>
    </source>
</evidence>
<dbReference type="AlphaFoldDB" id="A0A9X2LE86"/>
<proteinExistence type="predicted"/>
<gene>
    <name evidence="1" type="ORF">NQU55_05975</name>
</gene>
<sequence>MSDLQRKIQLNKERKEAELLPSRLTGVRVLGYADATSMPSWTDDARKACLGIASTPDTQIPCSASSTDVDSWYASLLHTAGVKERFYCSTRMTNFPWVECLVTEDGWIRSVREALGDDIYFISHDKRSLVVVFEEEYEYIGFHCSEPTLK</sequence>
<keyword evidence="2" id="KW-1185">Reference proteome</keyword>
<dbReference type="Proteomes" id="UP001142374">
    <property type="component" value="Unassembled WGS sequence"/>
</dbReference>